<gene>
    <name evidence="2" type="ordered locus">Rpic12D_4875</name>
</gene>
<name>C6BPI5_RALP1</name>
<keyword evidence="2" id="KW-0614">Plasmid</keyword>
<feature type="region of interest" description="Disordered" evidence="1">
    <location>
        <begin position="319"/>
        <end position="342"/>
    </location>
</feature>
<reference evidence="2" key="1">
    <citation type="submission" date="2009-06" db="EMBL/GenBank/DDBJ databases">
        <title>Complete sequence plasmid 1 of Ralstonia pickettii 12D.</title>
        <authorList>
            <consortium name="US DOE Joint Genome Institute"/>
            <person name="Lucas S."/>
            <person name="Copeland A."/>
            <person name="Lapidus A."/>
            <person name="Glavina del Rio T."/>
            <person name="Dalin E."/>
            <person name="Tice H."/>
            <person name="Bruce D."/>
            <person name="Goodwin L."/>
            <person name="Pitluck S."/>
            <person name="Sims D."/>
            <person name="Meincke L."/>
            <person name="Brettin T."/>
            <person name="Detter J.C."/>
            <person name="Han C."/>
            <person name="Larimer F."/>
            <person name="Land M."/>
            <person name="Hauser L."/>
            <person name="Kyrpides N."/>
            <person name="Ovchinnikova G."/>
            <person name="Marsh T."/>
            <person name="Richardson P."/>
        </authorList>
    </citation>
    <scope>NUCLEOTIDE SEQUENCE [LARGE SCALE GENOMIC DNA]</scope>
    <source>
        <plasmid evidence="2">12D</plasmid>
        <plasmid evidence="2">pRp12D01</plasmid>
    </source>
</reference>
<evidence type="ECO:0000256" key="1">
    <source>
        <dbReference type="SAM" id="MobiDB-lite"/>
    </source>
</evidence>
<protein>
    <submittedName>
        <fullName evidence="2">Uncharacterized protein</fullName>
    </submittedName>
</protein>
<accession>C6BPI5</accession>
<geneLocation type="plasmid" evidence="2">
    <name>pRp12D01</name>
</geneLocation>
<dbReference type="HOGENOM" id="CLU_554187_0_0_4"/>
<dbReference type="KEGG" id="rpf:Rpic12D_4875"/>
<evidence type="ECO:0000313" key="2">
    <source>
        <dbReference type="EMBL" id="ACS66109.1"/>
    </source>
</evidence>
<sequence>MLMNCPERIFLQIGDDCPKDANLKDLEGVTWCVRSIDDNDIEYLRADAVAAAVFKVLADVQDIARERTELHGAGFLTAVEEIRKRLGTSELELTEMLGERATARESQAVITAYLAQASAQVIPSGPEMMKALWGGDAVPSIEETGKQSEAGIAAQAEPVDLTNDDILAIFANTRGATASDYMLKVAKTIIERSPSARTPADSLTWSTVARAVLASEASPTRDFIHTQAKLAEFPAKCPITGRDFFMVLEHPDFGLVPTYGGPFDSYMIPEMEGKPDEEFHERSLFVHRYDHDRGEWVDDESISLRVIDENILWEMQQAATSGEDPGPQDKGTTSPGAAQNPGADAEALQKLFDIFGVGSAARTMPVLLTNVANAHRRSMCLAAVERDFFTVDTESDDGTDEPGQECHLNWGSDPEAYVDQFRSELQRLIAEAIARNGRTITTLAELDIPGLRSAIRMFTPNMRDWIGKALDILEAGGVASATPTTTEGSSVA</sequence>
<dbReference type="AlphaFoldDB" id="C6BPI5"/>
<dbReference type="EMBL" id="CP001646">
    <property type="protein sequence ID" value="ACS66109.1"/>
    <property type="molecule type" value="Genomic_DNA"/>
</dbReference>
<proteinExistence type="predicted"/>
<organism evidence="2">
    <name type="scientific">Ralstonia pickettii (strain 12D)</name>
    <dbReference type="NCBI Taxonomy" id="428406"/>
    <lineage>
        <taxon>Bacteria</taxon>
        <taxon>Pseudomonadati</taxon>
        <taxon>Pseudomonadota</taxon>
        <taxon>Betaproteobacteria</taxon>
        <taxon>Burkholderiales</taxon>
        <taxon>Burkholderiaceae</taxon>
        <taxon>Ralstonia</taxon>
    </lineage>
</organism>